<dbReference type="RefSeq" id="WP_343791563.1">
    <property type="nucleotide sequence ID" value="NZ_BAAAEU010000015.1"/>
</dbReference>
<gene>
    <name evidence="1" type="ORF">GCM10009105_24800</name>
</gene>
<evidence type="ECO:0000313" key="1">
    <source>
        <dbReference type="EMBL" id="GAA0717631.1"/>
    </source>
</evidence>
<keyword evidence="2" id="KW-1185">Reference proteome</keyword>
<evidence type="ECO:0008006" key="3">
    <source>
        <dbReference type="Google" id="ProtNLM"/>
    </source>
</evidence>
<dbReference type="Proteomes" id="UP001501523">
    <property type="component" value="Unassembled WGS sequence"/>
</dbReference>
<evidence type="ECO:0000313" key="2">
    <source>
        <dbReference type="Proteomes" id="UP001501523"/>
    </source>
</evidence>
<dbReference type="EMBL" id="BAAAEU010000015">
    <property type="protein sequence ID" value="GAA0717631.1"/>
    <property type="molecule type" value="Genomic_DNA"/>
</dbReference>
<name>A0ABN1INC3_9GAMM</name>
<proteinExistence type="predicted"/>
<organism evidence="1 2">
    <name type="scientific">Dokdonella soli</name>
    <dbReference type="NCBI Taxonomy" id="529810"/>
    <lineage>
        <taxon>Bacteria</taxon>
        <taxon>Pseudomonadati</taxon>
        <taxon>Pseudomonadota</taxon>
        <taxon>Gammaproteobacteria</taxon>
        <taxon>Lysobacterales</taxon>
        <taxon>Rhodanobacteraceae</taxon>
        <taxon>Dokdonella</taxon>
    </lineage>
</organism>
<sequence length="183" mass="19996">MTPDTRKRIGLVLIMLLFAAPLLTAYVLNAVGWRPAGTRNYGEMIEPPQDLTAARFVLADGRPLQWKDADWSWTVFALTGPGCAQQCIARIDELRRARLTLNQNAYRVRVVVLDDSLPAATLAALSPVEVARDADAKLAGLRPTAADQVAVAFADPHGFLVLRYAVGYDANKLRKDLAKLVKG</sequence>
<reference evidence="1 2" key="1">
    <citation type="journal article" date="2019" name="Int. J. Syst. Evol. Microbiol.">
        <title>The Global Catalogue of Microorganisms (GCM) 10K type strain sequencing project: providing services to taxonomists for standard genome sequencing and annotation.</title>
        <authorList>
            <consortium name="The Broad Institute Genomics Platform"/>
            <consortium name="The Broad Institute Genome Sequencing Center for Infectious Disease"/>
            <person name="Wu L."/>
            <person name="Ma J."/>
        </authorList>
    </citation>
    <scope>NUCLEOTIDE SEQUENCE [LARGE SCALE GENOMIC DNA]</scope>
    <source>
        <strain evidence="1 2">JCM 15421</strain>
    </source>
</reference>
<protein>
    <recommendedName>
        <fullName evidence="3">Transmembrane protein</fullName>
    </recommendedName>
</protein>
<comment type="caution">
    <text evidence="1">The sequence shown here is derived from an EMBL/GenBank/DDBJ whole genome shotgun (WGS) entry which is preliminary data.</text>
</comment>
<accession>A0ABN1INC3</accession>